<gene>
    <name evidence="2" type="ORF">EOK75_07710</name>
</gene>
<sequence length="203" mass="21085">MSQHDNFHSTAVAWLKVALPLLALAILSTLFLVARTVDPADAIPFAEVDIAERVREPRLTQPTWAGVTDDGAALTIAADEARPQQGGTAGASANALVLDLLTPDGGRAKLVAGRGMLDTDQGVLLVDGGVTVTTSTGYEVTTDAMRAALDRTSLISETNVSGTAPAGQITAGAMEISQQPDTPGQYLLVFKDGVRLLYTPSGK</sequence>
<protein>
    <recommendedName>
        <fullName evidence="4">LPS export ABC transporter periplasmic protein LptC</fullName>
    </recommendedName>
</protein>
<feature type="transmembrane region" description="Helical" evidence="1">
    <location>
        <begin position="12"/>
        <end position="34"/>
    </location>
</feature>
<dbReference type="Proteomes" id="UP000298631">
    <property type="component" value="Chromosome"/>
</dbReference>
<reference evidence="2 3" key="1">
    <citation type="submission" date="2019-05" db="EMBL/GenBank/DDBJ databases">
        <title>Pseudorhodobacter turbinis sp. nov., isolated from the gut of the Korean turban shell.</title>
        <authorList>
            <person name="Jeong Y.-S."/>
            <person name="Kang W.-R."/>
            <person name="Bae J.-W."/>
        </authorList>
    </citation>
    <scope>NUCLEOTIDE SEQUENCE [LARGE SCALE GENOMIC DNA]</scope>
    <source>
        <strain evidence="2 3">S12M18</strain>
    </source>
</reference>
<accession>A0A4P8EG04</accession>
<name>A0A4P8EG04_9RHOB</name>
<proteinExistence type="predicted"/>
<evidence type="ECO:0000256" key="1">
    <source>
        <dbReference type="SAM" id="Phobius"/>
    </source>
</evidence>
<dbReference type="KEGG" id="pseb:EOK75_07710"/>
<keyword evidence="1" id="KW-1133">Transmembrane helix</keyword>
<evidence type="ECO:0008006" key="4">
    <source>
        <dbReference type="Google" id="ProtNLM"/>
    </source>
</evidence>
<organism evidence="2 3">
    <name type="scientific">Pseudorhodobacter turbinis</name>
    <dbReference type="NCBI Taxonomy" id="2500533"/>
    <lineage>
        <taxon>Bacteria</taxon>
        <taxon>Pseudomonadati</taxon>
        <taxon>Pseudomonadota</taxon>
        <taxon>Alphaproteobacteria</taxon>
        <taxon>Rhodobacterales</taxon>
        <taxon>Paracoccaceae</taxon>
        <taxon>Pseudorhodobacter</taxon>
    </lineage>
</organism>
<evidence type="ECO:0000313" key="3">
    <source>
        <dbReference type="Proteomes" id="UP000298631"/>
    </source>
</evidence>
<dbReference type="AlphaFoldDB" id="A0A4P8EG04"/>
<keyword evidence="1" id="KW-0472">Membrane</keyword>
<evidence type="ECO:0000313" key="2">
    <source>
        <dbReference type="EMBL" id="QCO55633.1"/>
    </source>
</evidence>
<keyword evidence="1" id="KW-0812">Transmembrane</keyword>
<keyword evidence="3" id="KW-1185">Reference proteome</keyword>
<dbReference type="RefSeq" id="WP_137193356.1">
    <property type="nucleotide sequence ID" value="NZ_CP039964.1"/>
</dbReference>
<dbReference type="OrthoDB" id="7871110at2"/>
<dbReference type="EMBL" id="CP039964">
    <property type="protein sequence ID" value="QCO55633.1"/>
    <property type="molecule type" value="Genomic_DNA"/>
</dbReference>